<feature type="domain" description="Heterokaryon incompatibility" evidence="1">
    <location>
        <begin position="22"/>
        <end position="108"/>
    </location>
</feature>
<evidence type="ECO:0000259" key="1">
    <source>
        <dbReference type="Pfam" id="PF06985"/>
    </source>
</evidence>
<protein>
    <recommendedName>
        <fullName evidence="1">Heterokaryon incompatibility domain-containing protein</fullName>
    </recommendedName>
</protein>
<dbReference type="STRING" id="252740.A0A423WB51"/>
<accession>A0A423WB51</accession>
<dbReference type="OrthoDB" id="20872at2759"/>
<dbReference type="PANTHER" id="PTHR10622:SF10">
    <property type="entry name" value="HET DOMAIN-CONTAINING PROTEIN"/>
    <property type="match status" value="1"/>
</dbReference>
<dbReference type="PANTHER" id="PTHR10622">
    <property type="entry name" value="HET DOMAIN-CONTAINING PROTEIN"/>
    <property type="match status" value="1"/>
</dbReference>
<name>A0A423WB51_CYTCH</name>
<dbReference type="AlphaFoldDB" id="A0A423WB51"/>
<reference evidence="2 3" key="1">
    <citation type="submission" date="2015-09" db="EMBL/GenBank/DDBJ databases">
        <title>Host preference determinants of Valsa canker pathogens revealed by comparative genomics.</title>
        <authorList>
            <person name="Yin Z."/>
            <person name="Huang L."/>
        </authorList>
    </citation>
    <scope>NUCLEOTIDE SEQUENCE [LARGE SCALE GENOMIC DNA]</scope>
    <source>
        <strain evidence="2 3">YSFL</strain>
    </source>
</reference>
<keyword evidence="3" id="KW-1185">Reference proteome</keyword>
<evidence type="ECO:0000313" key="3">
    <source>
        <dbReference type="Proteomes" id="UP000284375"/>
    </source>
</evidence>
<dbReference type="Pfam" id="PF06985">
    <property type="entry name" value="HET"/>
    <property type="match status" value="1"/>
</dbReference>
<sequence length="573" mass="64812">MRLINVHDLSMKEFYGHNIPAYTILSHTWGDDEVLLSDMKSKKQHKAYKREGFAKIEFCCKQAKQDGWDWAWVDTCCIDKRSSAELSEAINSMFQWYSRAIICYAYLVDVELPGDRGKEGDGEQGLFYLIGQSRWFKRGWTLQELIAPIEVEFFDKNWEFLGSKSSWTSFLQETTRIPREVLRNAAAIREIPVGLRMNWAFDRETTRQEDMAYCLLGIFDINMPLLYGEGPKAFMRLQEEILKHEDDHTLFLWDLPSHSGSELVSDYDGLLARSPRSFSTCPGMNTRKIPPESPWPLVSNRGVQIRFHLKAVPQESWTRFGLEAPVDEDGLANPLSPRSVQLAALCCQLEATSMQKLLPFGPAEGESVVAMVLWQPREVGPGVFYRKPALYVRVSIDEVSRSWKLTSCLIRNAPRLAAHTCNYRGLSISKGDCETRLVECHEVGSVREYLLSTSHTKGVLHTVIRLNCCFMLHQFTGRLQAGRLPAWPSDEATAKKRFRLGGAAMELATEEVKVTRPGLGPVVRKVWVFGDESLELVLTLFNEGHEGGGGRAGGATLPAIATKLVVTFRPIRQ</sequence>
<comment type="caution">
    <text evidence="2">The sequence shown here is derived from an EMBL/GenBank/DDBJ whole genome shotgun (WGS) entry which is preliminary data.</text>
</comment>
<dbReference type="Proteomes" id="UP000284375">
    <property type="component" value="Unassembled WGS sequence"/>
</dbReference>
<dbReference type="EMBL" id="LJZO01000008">
    <property type="protein sequence ID" value="ROW00606.1"/>
    <property type="molecule type" value="Genomic_DNA"/>
</dbReference>
<evidence type="ECO:0000313" key="2">
    <source>
        <dbReference type="EMBL" id="ROW00606.1"/>
    </source>
</evidence>
<gene>
    <name evidence="2" type="ORF">VSDG_03355</name>
</gene>
<organism evidence="2 3">
    <name type="scientific">Cytospora chrysosperma</name>
    <name type="common">Cytospora canker fungus</name>
    <name type="synonym">Sphaeria chrysosperma</name>
    <dbReference type="NCBI Taxonomy" id="252740"/>
    <lineage>
        <taxon>Eukaryota</taxon>
        <taxon>Fungi</taxon>
        <taxon>Dikarya</taxon>
        <taxon>Ascomycota</taxon>
        <taxon>Pezizomycotina</taxon>
        <taxon>Sordariomycetes</taxon>
        <taxon>Sordariomycetidae</taxon>
        <taxon>Diaporthales</taxon>
        <taxon>Cytosporaceae</taxon>
        <taxon>Cytospora</taxon>
    </lineage>
</organism>
<proteinExistence type="predicted"/>
<dbReference type="InterPro" id="IPR010730">
    <property type="entry name" value="HET"/>
</dbReference>